<dbReference type="AlphaFoldDB" id="A0A081BRI6"/>
<evidence type="ECO:0000256" key="4">
    <source>
        <dbReference type="ARBA" id="ARBA00022679"/>
    </source>
</evidence>
<dbReference type="Gene3D" id="3.30.450.20">
    <property type="entry name" value="PAS domain"/>
    <property type="match status" value="1"/>
</dbReference>
<dbReference type="GO" id="GO:0016020">
    <property type="term" value="C:membrane"/>
    <property type="evidence" value="ECO:0007669"/>
    <property type="project" value="UniProtKB-SubCell"/>
</dbReference>
<dbReference type="GO" id="GO:0030295">
    <property type="term" value="F:protein kinase activator activity"/>
    <property type="evidence" value="ECO:0007669"/>
    <property type="project" value="TreeGrafter"/>
</dbReference>
<protein>
    <recommendedName>
        <fullName evidence="2">histidine kinase</fullName>
        <ecNumber evidence="2">2.7.13.3</ecNumber>
    </recommendedName>
</protein>
<keyword evidence="3" id="KW-0597">Phosphoprotein</keyword>
<sequence>MDNSQRLTPPGKRSTIAFLTAQMTDSNGMELWRGVTQAARDNEANLICFVGDELQIPIGFRAQANVLYEFISPEQVDGLVIWGSTFSNYMDMAAVAQFCERHRTLPIVTIATPLPGIPCVLLDNYQAMYDAMVHLITVHQHTRIACIRGPKGSPEANERYRAYIDVLRDYGIPFDPELVEEADYWNKPFGRTAIDAFFTRLKMPLQAVVAACDAIAIDAIDALQLRELRVPGDVAVMSFDDAIEGRYASPPLTSVPIPYYAQGRRAVELLLDVFAGKPAPERVMLAPNLIVRQSCGCVHPTVKRAAVGRITPTGTPLHTAAARQEQFLCDLVQQMINFPTTSVRVWGTRLLDTFIAEMQGAATGTFLAAFDGVLCQVYANNGNLGDWQEAITILRRHTLPFLGTVDELAKADDLWQQAQVMLGQMMQRTQAHQAVLAEQAAQELRELEAALITSFDLDSLLRVVAEGLPRLGIPGCALALYDDPQRPTGGARCLLAYAEQRELEIPQEERHFPSQQLVPRGFLPQVRPYHLVVESLYFQESQIGFIVFEPGPRDGKIYEILRSQISSALQGALLVQRVQQHSAELARKQYIIETFMANIPDAIYFKDRDCRLIQVNQAYANLFGASDPANLVGKTDFDFFPEEQARSKFEVEQEILRTGQPLVNLEEPDADNRWSLTTKMPLRDENGAIIGTFGISRDITALKHTQAALEHAYADVERRVKERTAELQQEIAHRIHAEEKIRILNAELERRVQERTAVLEAVNRELQDFAYVVSHDLKAPLRGIAHLAQWLVEDYRGQFDEDGQKMIALMVGRANRMENLIEGILQYSRIGHANMSEGVVDLRLLVLAVIETLAVPEHIRITTIGEFPVVRYNMTRMTQIFQNLIGNAIKFIDKPEGIITISCQNHGDSWLFRVTDNGPGIEARHYERIFKIFQTLTARDQFESTGIGLAVVKKIVELYGGKIWVESIVGEGSTFLFTLPRTS</sequence>
<dbReference type="PANTHER" id="PTHR42878">
    <property type="entry name" value="TWO-COMPONENT HISTIDINE KINASE"/>
    <property type="match status" value="1"/>
</dbReference>
<dbReference type="InterPro" id="IPR028082">
    <property type="entry name" value="Peripla_BP_I"/>
</dbReference>
<dbReference type="SMART" id="SM00388">
    <property type="entry name" value="HisKA"/>
    <property type="match status" value="1"/>
</dbReference>
<dbReference type="SMART" id="SM00387">
    <property type="entry name" value="HATPase_c"/>
    <property type="match status" value="1"/>
</dbReference>
<dbReference type="InterPro" id="IPR046335">
    <property type="entry name" value="LacI/GalR-like_sensor"/>
</dbReference>
<dbReference type="Pfam" id="PF02518">
    <property type="entry name" value="HATPase_c"/>
    <property type="match status" value="1"/>
</dbReference>
<dbReference type="Pfam" id="PF13377">
    <property type="entry name" value="Peripla_BP_3"/>
    <property type="match status" value="1"/>
</dbReference>
<evidence type="ECO:0000256" key="7">
    <source>
        <dbReference type="ARBA" id="ARBA00023125"/>
    </source>
</evidence>
<dbReference type="EC" id="2.7.13.3" evidence="2"/>
<dbReference type="GO" id="GO:0007234">
    <property type="term" value="P:osmosensory signaling via phosphorelay pathway"/>
    <property type="evidence" value="ECO:0007669"/>
    <property type="project" value="TreeGrafter"/>
</dbReference>
<dbReference type="SUPFAM" id="SSF47384">
    <property type="entry name" value="Homodimeric domain of signal transducing histidine kinase"/>
    <property type="match status" value="1"/>
</dbReference>
<feature type="domain" description="PAC" evidence="11">
    <location>
        <begin position="649"/>
        <end position="711"/>
    </location>
</feature>
<dbReference type="SMART" id="SM00091">
    <property type="entry name" value="PAS"/>
    <property type="match status" value="1"/>
</dbReference>
<dbReference type="InterPro" id="IPR004358">
    <property type="entry name" value="Sig_transdc_His_kin-like_C"/>
</dbReference>
<comment type="catalytic activity">
    <reaction evidence="1">
        <text>ATP + protein L-histidine = ADP + protein N-phospho-L-histidine.</text>
        <dbReference type="EC" id="2.7.13.3"/>
    </reaction>
</comment>
<dbReference type="InterPro" id="IPR000700">
    <property type="entry name" value="PAS-assoc_C"/>
</dbReference>
<dbReference type="HOGENOM" id="CLU_335509_0_0_0"/>
<reference evidence="12" key="1">
    <citation type="journal article" date="2015" name="PeerJ">
        <title>First genomic representation of candidate bacterial phylum KSB3 points to enhanced environmental sensing as a trigger of wastewater bulking.</title>
        <authorList>
            <person name="Sekiguchi Y."/>
            <person name="Ohashi A."/>
            <person name="Parks D.H."/>
            <person name="Yamauchi T."/>
            <person name="Tyson G.W."/>
            <person name="Hugenholtz P."/>
        </authorList>
    </citation>
    <scope>NUCLEOTIDE SEQUENCE [LARGE SCALE GENOMIC DNA]</scope>
</reference>
<evidence type="ECO:0000256" key="5">
    <source>
        <dbReference type="ARBA" id="ARBA00022777"/>
    </source>
</evidence>
<accession>A0A081BRI6</accession>
<evidence type="ECO:0000256" key="6">
    <source>
        <dbReference type="ARBA" id="ARBA00023015"/>
    </source>
</evidence>
<evidence type="ECO:0000256" key="1">
    <source>
        <dbReference type="ARBA" id="ARBA00000085"/>
    </source>
</evidence>
<evidence type="ECO:0000259" key="10">
    <source>
        <dbReference type="PROSITE" id="PS50109"/>
    </source>
</evidence>
<dbReference type="InterPro" id="IPR003594">
    <property type="entry name" value="HATPase_dom"/>
</dbReference>
<keyword evidence="13" id="KW-1185">Reference proteome</keyword>
<dbReference type="PROSITE" id="PS50113">
    <property type="entry name" value="PAC"/>
    <property type="match status" value="1"/>
</dbReference>
<dbReference type="GO" id="GO:0003677">
    <property type="term" value="F:DNA binding"/>
    <property type="evidence" value="ECO:0007669"/>
    <property type="project" value="UniProtKB-KW"/>
</dbReference>
<organism evidence="12">
    <name type="scientific">Candidatus Moduliflexus flocculans</name>
    <dbReference type="NCBI Taxonomy" id="1499966"/>
    <lineage>
        <taxon>Bacteria</taxon>
        <taxon>Candidatus Moduliflexota</taxon>
        <taxon>Candidatus Moduliflexia</taxon>
        <taxon>Candidatus Moduliflexales</taxon>
        <taxon>Candidatus Moduliflexaceae</taxon>
    </lineage>
</organism>
<dbReference type="CDD" id="cd00130">
    <property type="entry name" value="PAS"/>
    <property type="match status" value="1"/>
</dbReference>
<dbReference type="Proteomes" id="UP000030700">
    <property type="component" value="Unassembled WGS sequence"/>
</dbReference>
<keyword evidence="4" id="KW-0808">Transferase</keyword>
<evidence type="ECO:0000259" key="11">
    <source>
        <dbReference type="PROSITE" id="PS50113"/>
    </source>
</evidence>
<dbReference type="InterPro" id="IPR035965">
    <property type="entry name" value="PAS-like_dom_sf"/>
</dbReference>
<evidence type="ECO:0000256" key="8">
    <source>
        <dbReference type="ARBA" id="ARBA00023136"/>
    </source>
</evidence>
<dbReference type="PANTHER" id="PTHR42878:SF15">
    <property type="entry name" value="BACTERIOPHYTOCHROME"/>
    <property type="match status" value="1"/>
</dbReference>
<dbReference type="PROSITE" id="PS50109">
    <property type="entry name" value="HIS_KIN"/>
    <property type="match status" value="1"/>
</dbReference>
<dbReference type="Gene3D" id="3.40.50.2300">
    <property type="match status" value="2"/>
</dbReference>
<keyword evidence="7" id="KW-0238">DNA-binding</keyword>
<dbReference type="InterPro" id="IPR003661">
    <property type="entry name" value="HisK_dim/P_dom"/>
</dbReference>
<evidence type="ECO:0000256" key="9">
    <source>
        <dbReference type="ARBA" id="ARBA00023163"/>
    </source>
</evidence>
<dbReference type="InterPro" id="IPR013656">
    <property type="entry name" value="PAS_4"/>
</dbReference>
<dbReference type="NCBIfam" id="TIGR00229">
    <property type="entry name" value="sensory_box"/>
    <property type="match status" value="1"/>
</dbReference>
<dbReference type="InterPro" id="IPR000014">
    <property type="entry name" value="PAS"/>
</dbReference>
<keyword evidence="8" id="KW-0472">Membrane</keyword>
<dbReference type="Gene3D" id="1.10.287.130">
    <property type="match status" value="1"/>
</dbReference>
<evidence type="ECO:0000256" key="3">
    <source>
        <dbReference type="ARBA" id="ARBA00022553"/>
    </source>
</evidence>
<gene>
    <name evidence="12" type="ORF">U14_05294</name>
</gene>
<dbReference type="FunFam" id="3.30.565.10:FF:000006">
    <property type="entry name" value="Sensor histidine kinase WalK"/>
    <property type="match status" value="1"/>
</dbReference>
<keyword evidence="6" id="KW-0805">Transcription regulation</keyword>
<dbReference type="CDD" id="cd00082">
    <property type="entry name" value="HisKA"/>
    <property type="match status" value="1"/>
</dbReference>
<proteinExistence type="predicted"/>
<dbReference type="Pfam" id="PF00512">
    <property type="entry name" value="HisKA"/>
    <property type="match status" value="1"/>
</dbReference>
<dbReference type="GO" id="GO:0000156">
    <property type="term" value="F:phosphorelay response regulator activity"/>
    <property type="evidence" value="ECO:0007669"/>
    <property type="project" value="TreeGrafter"/>
</dbReference>
<dbReference type="PRINTS" id="PR00344">
    <property type="entry name" value="BCTRLSENSOR"/>
</dbReference>
<dbReference type="CDD" id="cd06267">
    <property type="entry name" value="PBP1_LacI_sugar_binding-like"/>
    <property type="match status" value="1"/>
</dbReference>
<dbReference type="Gene3D" id="3.30.565.10">
    <property type="entry name" value="Histidine kinase-like ATPase, C-terminal domain"/>
    <property type="match status" value="1"/>
</dbReference>
<dbReference type="SUPFAM" id="SSF55874">
    <property type="entry name" value="ATPase domain of HSP90 chaperone/DNA topoisomerase II/histidine kinase"/>
    <property type="match status" value="1"/>
</dbReference>
<dbReference type="SUPFAM" id="SSF53822">
    <property type="entry name" value="Periplasmic binding protein-like I"/>
    <property type="match status" value="1"/>
</dbReference>
<dbReference type="InterPro" id="IPR050351">
    <property type="entry name" value="BphY/WalK/GraS-like"/>
</dbReference>
<dbReference type="GO" id="GO:0000155">
    <property type="term" value="F:phosphorelay sensor kinase activity"/>
    <property type="evidence" value="ECO:0007669"/>
    <property type="project" value="InterPro"/>
</dbReference>
<evidence type="ECO:0000313" key="12">
    <source>
        <dbReference type="EMBL" id="GAK54017.1"/>
    </source>
</evidence>
<evidence type="ECO:0000313" key="13">
    <source>
        <dbReference type="Proteomes" id="UP000030700"/>
    </source>
</evidence>
<keyword evidence="9" id="KW-0804">Transcription</keyword>
<dbReference type="SUPFAM" id="SSF55785">
    <property type="entry name" value="PYP-like sensor domain (PAS domain)"/>
    <property type="match status" value="1"/>
</dbReference>
<dbReference type="STRING" id="1499966.U14_05294"/>
<dbReference type="InterPro" id="IPR036890">
    <property type="entry name" value="HATPase_C_sf"/>
</dbReference>
<keyword evidence="5 12" id="KW-0418">Kinase</keyword>
<name>A0A081BRI6_9BACT</name>
<dbReference type="InterPro" id="IPR036097">
    <property type="entry name" value="HisK_dim/P_sf"/>
</dbReference>
<dbReference type="EMBL" id="DF820460">
    <property type="protein sequence ID" value="GAK54017.1"/>
    <property type="molecule type" value="Genomic_DNA"/>
</dbReference>
<dbReference type="Pfam" id="PF08448">
    <property type="entry name" value="PAS_4"/>
    <property type="match status" value="1"/>
</dbReference>
<feature type="domain" description="Histidine kinase" evidence="10">
    <location>
        <begin position="772"/>
        <end position="983"/>
    </location>
</feature>
<evidence type="ECO:0000256" key="2">
    <source>
        <dbReference type="ARBA" id="ARBA00012438"/>
    </source>
</evidence>
<dbReference type="InterPro" id="IPR005467">
    <property type="entry name" value="His_kinase_dom"/>
</dbReference>